<evidence type="ECO:0000313" key="4">
    <source>
        <dbReference type="Proteomes" id="UP000466442"/>
    </source>
</evidence>
<gene>
    <name evidence="3" type="ORF">GE061_015808</name>
</gene>
<name>A0A8S9XLY2_APOLU</name>
<reference evidence="3" key="1">
    <citation type="journal article" date="2021" name="Mol. Ecol. Resour.">
        <title>Apolygus lucorum genome provides insights into omnivorousness and mesophyll feeding.</title>
        <authorList>
            <person name="Liu Y."/>
            <person name="Liu H."/>
            <person name="Wang H."/>
            <person name="Huang T."/>
            <person name="Liu B."/>
            <person name="Yang B."/>
            <person name="Yin L."/>
            <person name="Li B."/>
            <person name="Zhang Y."/>
            <person name="Zhang S."/>
            <person name="Jiang F."/>
            <person name="Zhang X."/>
            <person name="Ren Y."/>
            <person name="Wang B."/>
            <person name="Wang S."/>
            <person name="Lu Y."/>
            <person name="Wu K."/>
            <person name="Fan W."/>
            <person name="Wang G."/>
        </authorList>
    </citation>
    <scope>NUCLEOTIDE SEQUENCE</scope>
    <source>
        <strain evidence="3">12Hb</strain>
    </source>
</reference>
<feature type="compositionally biased region" description="Basic and acidic residues" evidence="1">
    <location>
        <begin position="325"/>
        <end position="336"/>
    </location>
</feature>
<keyword evidence="4" id="KW-1185">Reference proteome</keyword>
<comment type="caution">
    <text evidence="3">The sequence shown here is derived from an EMBL/GenBank/DDBJ whole genome shotgun (WGS) entry which is preliminary data.</text>
</comment>
<dbReference type="PROSITE" id="PS00028">
    <property type="entry name" value="ZINC_FINGER_C2H2_1"/>
    <property type="match status" value="1"/>
</dbReference>
<dbReference type="AlphaFoldDB" id="A0A8S9XLY2"/>
<feature type="region of interest" description="Disordered" evidence="1">
    <location>
        <begin position="311"/>
        <end position="336"/>
    </location>
</feature>
<dbReference type="Proteomes" id="UP000466442">
    <property type="component" value="Unassembled WGS sequence"/>
</dbReference>
<organism evidence="3 4">
    <name type="scientific">Apolygus lucorum</name>
    <name type="common">Small green plant bug</name>
    <name type="synonym">Lygocoris lucorum</name>
    <dbReference type="NCBI Taxonomy" id="248454"/>
    <lineage>
        <taxon>Eukaryota</taxon>
        <taxon>Metazoa</taxon>
        <taxon>Ecdysozoa</taxon>
        <taxon>Arthropoda</taxon>
        <taxon>Hexapoda</taxon>
        <taxon>Insecta</taxon>
        <taxon>Pterygota</taxon>
        <taxon>Neoptera</taxon>
        <taxon>Paraneoptera</taxon>
        <taxon>Hemiptera</taxon>
        <taxon>Heteroptera</taxon>
        <taxon>Panheteroptera</taxon>
        <taxon>Cimicomorpha</taxon>
        <taxon>Miridae</taxon>
        <taxon>Mirini</taxon>
        <taxon>Apolygus</taxon>
    </lineage>
</organism>
<evidence type="ECO:0000259" key="2">
    <source>
        <dbReference type="PROSITE" id="PS00028"/>
    </source>
</evidence>
<feature type="domain" description="C2H2-type" evidence="2">
    <location>
        <begin position="20"/>
        <end position="41"/>
    </location>
</feature>
<proteinExistence type="predicted"/>
<protein>
    <recommendedName>
        <fullName evidence="2">C2H2-type domain-containing protein</fullName>
    </recommendedName>
</protein>
<evidence type="ECO:0000313" key="3">
    <source>
        <dbReference type="EMBL" id="KAF6210052.1"/>
    </source>
</evidence>
<dbReference type="EMBL" id="WIXP02000006">
    <property type="protein sequence ID" value="KAF6210052.1"/>
    <property type="molecule type" value="Genomic_DNA"/>
</dbReference>
<sequence>MDELKQDGNSKSVVGDSYSCFYCSFKCPEEREVEKHILDMHVPPKHLTEETEDNHEKRENKKYAIMDDDRLPQGEGVPGMLNTSNLCPDSAPKHHPIIKPSISGFASSMGLQMSGHAISMANLHAKRRCLGMQSASSWNLNDEMDSLETKYLAYSFQCGNLQLHSNPREIFSPECKPSWPIVQFNQMYQLFLMGENLNHYANQNFNLHSTGNEKNMAQENRISSREELRSPINEYASASGTSMHTICADCPVERDYAHRNDKNAARIRNSLPNEGQIVTGSRSKVEKITSCVNTRSIQNVPTEAKIYEIKESGRSDGDSVSIDANTKRSRAEKESPLECRVTRSHLRRRTDPTDTAERKFRSFTVGQEENSGDILLSKLRKFFNDSLPKFNTAANSEGNSTPQDCNEQARKASPAIFTIDLSSDDETTD</sequence>
<evidence type="ECO:0000256" key="1">
    <source>
        <dbReference type="SAM" id="MobiDB-lite"/>
    </source>
</evidence>
<dbReference type="InterPro" id="IPR013087">
    <property type="entry name" value="Znf_C2H2_type"/>
</dbReference>
<accession>A0A8S9XLY2</accession>
<feature type="compositionally biased region" description="Polar residues" evidence="1">
    <location>
        <begin position="392"/>
        <end position="406"/>
    </location>
</feature>
<feature type="region of interest" description="Disordered" evidence="1">
    <location>
        <begin position="391"/>
        <end position="429"/>
    </location>
</feature>